<reference evidence="2" key="1">
    <citation type="journal article" date="2020" name="Nat. Genet.">
        <title>Genomic diversifications of five Gossypium allopolyploid species and their impact on cotton improvement.</title>
        <authorList>
            <person name="Chen Z.J."/>
            <person name="Sreedasyam A."/>
            <person name="Ando A."/>
            <person name="Song Q."/>
            <person name="De Santiago L.M."/>
            <person name="Hulse-Kemp A.M."/>
            <person name="Ding M."/>
            <person name="Ye W."/>
            <person name="Kirkbride R.C."/>
            <person name="Jenkins J."/>
            <person name="Plott C."/>
            <person name="Lovell J."/>
            <person name="Lin Y.M."/>
            <person name="Vaughn R."/>
            <person name="Liu B."/>
            <person name="Simpson S."/>
            <person name="Scheffler B.E."/>
            <person name="Wen L."/>
            <person name="Saski C.A."/>
            <person name="Grover C.E."/>
            <person name="Hu G."/>
            <person name="Conover J.L."/>
            <person name="Carlson J.W."/>
            <person name="Shu S."/>
            <person name="Boston L.B."/>
            <person name="Williams M."/>
            <person name="Peterson D.G."/>
            <person name="McGee K."/>
            <person name="Jones D.C."/>
            <person name="Wendel J.F."/>
            <person name="Stelly D.M."/>
            <person name="Grimwood J."/>
            <person name="Schmutz J."/>
        </authorList>
    </citation>
    <scope>NUCLEOTIDE SEQUENCE [LARGE SCALE GENOMIC DNA]</scope>
    <source>
        <strain evidence="2">cv. TM-1</strain>
    </source>
</reference>
<dbReference type="GeneID" id="107921715"/>
<keyword evidence="2" id="KW-1185">Reference proteome</keyword>
<dbReference type="PaxDb" id="3635-A0A1U8L0Y0"/>
<dbReference type="InterPro" id="IPR021109">
    <property type="entry name" value="Peptidase_aspartic_dom_sf"/>
</dbReference>
<accession>A0A1U8L0Y0</accession>
<reference evidence="3" key="2">
    <citation type="submission" date="2025-08" db="UniProtKB">
        <authorList>
            <consortium name="RefSeq"/>
        </authorList>
    </citation>
    <scope>IDENTIFICATION</scope>
</reference>
<evidence type="ECO:0000313" key="2">
    <source>
        <dbReference type="Proteomes" id="UP000818029"/>
    </source>
</evidence>
<dbReference type="CDD" id="cd00303">
    <property type="entry name" value="retropepsin_like"/>
    <property type="match status" value="1"/>
</dbReference>
<dbReference type="Proteomes" id="UP000818029">
    <property type="component" value="Chromosome D01"/>
</dbReference>
<dbReference type="PANTHER" id="PTHR32108:SF5">
    <property type="entry name" value="DYNACTIN SUBUNIT 1-LIKE"/>
    <property type="match status" value="1"/>
</dbReference>
<gene>
    <name evidence="3" type="primary">LOC107921715</name>
</gene>
<evidence type="ECO:0008006" key="4">
    <source>
        <dbReference type="Google" id="ProtNLM"/>
    </source>
</evidence>
<organism evidence="2 3">
    <name type="scientific">Gossypium hirsutum</name>
    <name type="common">Upland cotton</name>
    <name type="synonym">Gossypium mexicanum</name>
    <dbReference type="NCBI Taxonomy" id="3635"/>
    <lineage>
        <taxon>Eukaryota</taxon>
        <taxon>Viridiplantae</taxon>
        <taxon>Streptophyta</taxon>
        <taxon>Embryophyta</taxon>
        <taxon>Tracheophyta</taxon>
        <taxon>Spermatophyta</taxon>
        <taxon>Magnoliopsida</taxon>
        <taxon>eudicotyledons</taxon>
        <taxon>Gunneridae</taxon>
        <taxon>Pentapetalae</taxon>
        <taxon>rosids</taxon>
        <taxon>malvids</taxon>
        <taxon>Malvales</taxon>
        <taxon>Malvaceae</taxon>
        <taxon>Malvoideae</taxon>
        <taxon>Gossypium</taxon>
    </lineage>
</organism>
<dbReference type="RefSeq" id="XP_016707028.1">
    <property type="nucleotide sequence ID" value="XM_016851539.1"/>
</dbReference>
<dbReference type="SUPFAM" id="SSF50630">
    <property type="entry name" value="Acid proteases"/>
    <property type="match status" value="1"/>
</dbReference>
<protein>
    <recommendedName>
        <fullName evidence="4">Gag-pro-like protein</fullName>
    </recommendedName>
</protein>
<sequence length="436" mass="48683">MDNKEMMFYEEAEGKGNIYSSELAAKTTKTNHPLVIISCPRSDGSRVQTTPKIVIQKPSNFSYKNDKMVPWNYGCNVTILEKRAERNQEIGSYTGNGKRYDAQAESSREENKKKEQKKGKAVEVEPLVNEPVKEEEAKEFLNSKAHRNALLKVLNETYIADDISVNKLDRLANNISADNLIFFSDDEIPSGRRGSTKALYVTARCKGYILPRILIDNGSALNVLPLSTLSRLPVDSSHMKACQSIVRAFDGTEKRVMGRIEVPLRIGPITYEVGFLVMEIKSSYNCLLGRPWIHSAGVVPSSLHQKVKIVSEGRVITISAEEDIITTVTGDAPYVEIDDEVVECSFRSTEMGLQLMIGRGASPGKGLGKYLQGKIETPVLKEKSEDIEEMLKNIHINAIETSEKRALLEICPYEPGSELNNWTAEEIPVVFRAYSE</sequence>
<feature type="compositionally biased region" description="Basic and acidic residues" evidence="1">
    <location>
        <begin position="98"/>
        <end position="121"/>
    </location>
</feature>
<evidence type="ECO:0000256" key="1">
    <source>
        <dbReference type="SAM" id="MobiDB-lite"/>
    </source>
</evidence>
<dbReference type="KEGG" id="ghi:107921715"/>
<name>A0A1U8L0Y0_GOSHI</name>
<proteinExistence type="predicted"/>
<dbReference type="Gene3D" id="2.40.70.10">
    <property type="entry name" value="Acid Proteases"/>
    <property type="match status" value="1"/>
</dbReference>
<evidence type="ECO:0000313" key="3">
    <source>
        <dbReference type="RefSeq" id="XP_016707028.1"/>
    </source>
</evidence>
<feature type="region of interest" description="Disordered" evidence="1">
    <location>
        <begin position="90"/>
        <end position="121"/>
    </location>
</feature>
<dbReference type="AlphaFoldDB" id="A0A1U8L0Y0"/>
<dbReference type="PANTHER" id="PTHR32108">
    <property type="entry name" value="DNA-DIRECTED RNA POLYMERASE SUBUNIT ALPHA"/>
    <property type="match status" value="1"/>
</dbReference>
<dbReference type="STRING" id="3635.A0A1U8L0Y0"/>